<evidence type="ECO:0000313" key="4">
    <source>
        <dbReference type="Proteomes" id="UP000292052"/>
    </source>
</evidence>
<dbReference type="SUPFAM" id="SSF48452">
    <property type="entry name" value="TPR-like"/>
    <property type="match status" value="1"/>
</dbReference>
<organism evidence="3 4">
    <name type="scientific">Asbolus verrucosus</name>
    <name type="common">Desert ironclad beetle</name>
    <dbReference type="NCBI Taxonomy" id="1661398"/>
    <lineage>
        <taxon>Eukaryota</taxon>
        <taxon>Metazoa</taxon>
        <taxon>Ecdysozoa</taxon>
        <taxon>Arthropoda</taxon>
        <taxon>Hexapoda</taxon>
        <taxon>Insecta</taxon>
        <taxon>Pterygota</taxon>
        <taxon>Neoptera</taxon>
        <taxon>Endopterygota</taxon>
        <taxon>Coleoptera</taxon>
        <taxon>Polyphaga</taxon>
        <taxon>Cucujiformia</taxon>
        <taxon>Tenebrionidae</taxon>
        <taxon>Pimeliinae</taxon>
        <taxon>Asbolus</taxon>
    </lineage>
</organism>
<dbReference type="GO" id="GO:0000127">
    <property type="term" value="C:transcription factor TFIIIC complex"/>
    <property type="evidence" value="ECO:0007669"/>
    <property type="project" value="TreeGrafter"/>
</dbReference>
<dbReference type="OrthoDB" id="151490at2759"/>
<dbReference type="PANTHER" id="PTHR23082:SF0">
    <property type="entry name" value="GENERAL TRANSCRIPTION FACTOR 3C POLYPEPTIDE 3"/>
    <property type="match status" value="1"/>
</dbReference>
<dbReference type="AlphaFoldDB" id="A0A482VMY2"/>
<evidence type="ECO:0000256" key="1">
    <source>
        <dbReference type="PROSITE-ProRule" id="PRU00339"/>
    </source>
</evidence>
<dbReference type="PROSITE" id="PS50005">
    <property type="entry name" value="TPR"/>
    <property type="match status" value="1"/>
</dbReference>
<reference evidence="3 4" key="1">
    <citation type="submission" date="2017-03" db="EMBL/GenBank/DDBJ databases">
        <title>Genome of the blue death feigning beetle - Asbolus verrucosus.</title>
        <authorList>
            <person name="Rider S.D."/>
        </authorList>
    </citation>
    <scope>NUCLEOTIDE SEQUENCE [LARGE SCALE GENOMIC DNA]</scope>
    <source>
        <strain evidence="3">Butters</strain>
        <tissue evidence="3">Head and leg muscle</tissue>
    </source>
</reference>
<feature type="non-terminal residue" evidence="3">
    <location>
        <position position="492"/>
    </location>
</feature>
<name>A0A482VMY2_ASBVE</name>
<dbReference type="Gene3D" id="1.25.40.10">
    <property type="entry name" value="Tetratricopeptide repeat domain"/>
    <property type="match status" value="2"/>
</dbReference>
<feature type="region of interest" description="Disordered" evidence="2">
    <location>
        <begin position="1"/>
        <end position="32"/>
    </location>
</feature>
<evidence type="ECO:0000313" key="3">
    <source>
        <dbReference type="EMBL" id="RZC34140.1"/>
    </source>
</evidence>
<keyword evidence="4" id="KW-1185">Reference proteome</keyword>
<dbReference type="PANTHER" id="PTHR23082">
    <property type="entry name" value="TRANSCRIPTION INITIATION FACTOR IIIC TFIIIC , POLYPEPTIDE 3-RELATED"/>
    <property type="match status" value="1"/>
</dbReference>
<sequence length="492" mass="56515">MEQSKIEDLLIQFDDEQPGTSSKPDSDSESNSLMGEANLRYARGDTETAQKMCFEVMRQVPDAYEPYITLAQIFENTDTTKYEGYLALAGCLYPHDPGIWCRLAELNIQGGKYKEAISCYSKAIRANPKNMNLHLKRLELVEQVGDVRFALACKKHMANKLPRAQYQNIIELCKEVAKQYHEEKNYMKALEVLDIPFKRIPKRVTQDLVNMMLELLLLTDRFPECLDVFIQHCNFTFEITVDVDSKIVINSYEMPPNIQIDLKVKFIVCLIKLKSFHLLPPLIDSMISEENVENIGDLYLDVAEDLMATNLPHEALKLLVPLVKSSTYNLGAVWLKYAECLYNCHMLDQAVEAYFTVMTMAPQHVEVLYPLAMTLLKLNKKSEALEVLSQDLSTNKVDVAVLIERMKLLKQIGDLDEYWKCAELLLSRHCVVVKYPEEAKTVITLSHTVNEKVKKIRETRKFRGDLMPVESSFESIREPSVQAEYDVFKDIL</sequence>
<dbReference type="InterPro" id="IPR039340">
    <property type="entry name" value="Tfc4/TFIIIC-102/Sfc4"/>
</dbReference>
<dbReference type="EMBL" id="QDEB01082712">
    <property type="protein sequence ID" value="RZC34140.1"/>
    <property type="molecule type" value="Genomic_DNA"/>
</dbReference>
<comment type="caution">
    <text evidence="3">The sequence shown here is derived from an EMBL/GenBank/DDBJ whole genome shotgun (WGS) entry which is preliminary data.</text>
</comment>
<dbReference type="Pfam" id="PF00515">
    <property type="entry name" value="TPR_1"/>
    <property type="match status" value="1"/>
</dbReference>
<dbReference type="InterPro" id="IPR011990">
    <property type="entry name" value="TPR-like_helical_dom_sf"/>
</dbReference>
<accession>A0A482VMY2</accession>
<gene>
    <name evidence="3" type="ORF">BDFB_002787</name>
</gene>
<dbReference type="SMART" id="SM00028">
    <property type="entry name" value="TPR"/>
    <property type="match status" value="4"/>
</dbReference>
<evidence type="ECO:0000256" key="2">
    <source>
        <dbReference type="SAM" id="MobiDB-lite"/>
    </source>
</evidence>
<proteinExistence type="predicted"/>
<dbReference type="STRING" id="1661398.A0A482VMY2"/>
<keyword evidence="1" id="KW-0802">TPR repeat</keyword>
<dbReference type="InterPro" id="IPR019734">
    <property type="entry name" value="TPR_rpt"/>
</dbReference>
<dbReference type="Proteomes" id="UP000292052">
    <property type="component" value="Unassembled WGS sequence"/>
</dbReference>
<dbReference type="GO" id="GO:0006383">
    <property type="term" value="P:transcription by RNA polymerase III"/>
    <property type="evidence" value="ECO:0007669"/>
    <property type="project" value="InterPro"/>
</dbReference>
<feature type="repeat" description="TPR" evidence="1">
    <location>
        <begin position="97"/>
        <end position="130"/>
    </location>
</feature>
<protein>
    <submittedName>
        <fullName evidence="3">General transcription factor 3C polypeptide 3</fullName>
    </submittedName>
</protein>